<dbReference type="GO" id="GO:0016064">
    <property type="term" value="P:immunoglobulin mediated immune response"/>
    <property type="evidence" value="ECO:0007669"/>
    <property type="project" value="TreeGrafter"/>
</dbReference>
<dbReference type="GeneID" id="108433151"/>
<keyword evidence="4 8" id="KW-1133">Transmembrane helix</keyword>
<evidence type="ECO:0000256" key="1">
    <source>
        <dbReference type="ARBA" id="ARBA00004479"/>
    </source>
</evidence>
<evidence type="ECO:0000313" key="12">
    <source>
        <dbReference type="Proteomes" id="UP001501920"/>
    </source>
</evidence>
<reference evidence="11" key="2">
    <citation type="submission" date="2025-08" db="UniProtKB">
        <authorList>
            <consortium name="Ensembl"/>
        </authorList>
    </citation>
    <scope>IDENTIFICATION</scope>
</reference>
<evidence type="ECO:0000256" key="3">
    <source>
        <dbReference type="ARBA" id="ARBA00022729"/>
    </source>
</evidence>
<sequence>MSVIVQLSLFLISAGLTAADESNEPQPSLECLNDYDTEMVCQLWSERLNSCPEYKLNISLYTIPDEVFTCSFVNVSPNACECKFEMQGFVLERFKANLSRGEKELLFKEIDIASSIKPKPPTIVSVNLTEKGNFLITWDTNYPSPLQKTFSDSLSTELTYGVKGGKNNVIHLEKGRTEYEIVGRNLQPNSDYVVMARVSTEYNQNLRFSDYSQPYEFRTSMFLQVILKILIPILCVSLIIFISILFYCYVKIIKQWWDKIPVPKIAHSFEKTVPHLSSFGSDFSHVYLETSKLDPAKDKMWISTPQLGVSCEDSLQSLGKSGDSSQVIYAQTVSEDAEDINGNKDQCELLEEYKSANQVQSNRANVDIQRESGNSSGSSFSNKCYLGSDSSGSSFLNQSITHSAYPSNESENSFSSLSKNLDPVIPTDFMYGPCNSCSVSVDSTQFTPLSTETIMVPGYQSVNELLDHGNKPEDQAFISYHNDINLIMVKTIPKNPLSVSSPGDDSMIIPVDDTYQSFPSLDQNTWSSDHSTELEQNIAQAVAQTAHHSMSCVNQQVHAPSLKGLCGPVLNISPGIQIDCSYQRV</sequence>
<dbReference type="Gene3D" id="2.60.40.10">
    <property type="entry name" value="Immunoglobulins"/>
    <property type="match status" value="2"/>
</dbReference>
<evidence type="ECO:0000256" key="9">
    <source>
        <dbReference type="SAM" id="SignalP"/>
    </source>
</evidence>
<evidence type="ECO:0000256" key="5">
    <source>
        <dbReference type="ARBA" id="ARBA00023136"/>
    </source>
</evidence>
<evidence type="ECO:0000256" key="8">
    <source>
        <dbReference type="SAM" id="Phobius"/>
    </source>
</evidence>
<dbReference type="CDD" id="cd00063">
    <property type="entry name" value="FN3"/>
    <property type="match status" value="1"/>
</dbReference>
<dbReference type="PANTHER" id="PTHR23037:SF42">
    <property type="entry name" value="CYTOKINE RECEPTOR COMMON SUBUNIT GAMMA ISOFORM X1-RELATED"/>
    <property type="match status" value="1"/>
</dbReference>
<dbReference type="GO" id="GO:0004896">
    <property type="term" value="F:cytokine receptor activity"/>
    <property type="evidence" value="ECO:0007669"/>
    <property type="project" value="InterPro"/>
</dbReference>
<dbReference type="GO" id="GO:0002532">
    <property type="term" value="P:production of molecular mediator involved in inflammatory response"/>
    <property type="evidence" value="ECO:0007669"/>
    <property type="project" value="InterPro"/>
</dbReference>
<comment type="subcellular location">
    <subcellularLocation>
        <location evidence="1">Membrane</location>
        <topology evidence="1">Single-pass type I membrane protein</topology>
    </subcellularLocation>
</comment>
<dbReference type="PROSITE" id="PS50853">
    <property type="entry name" value="FN3"/>
    <property type="match status" value="1"/>
</dbReference>
<evidence type="ECO:0000259" key="10">
    <source>
        <dbReference type="PROSITE" id="PS50853"/>
    </source>
</evidence>
<feature type="transmembrane region" description="Helical" evidence="8">
    <location>
        <begin position="229"/>
        <end position="250"/>
    </location>
</feature>
<keyword evidence="2 8" id="KW-0812">Transmembrane</keyword>
<dbReference type="Pfam" id="PF09238">
    <property type="entry name" value="IL4Ra_N"/>
    <property type="match status" value="1"/>
</dbReference>
<evidence type="ECO:0000256" key="6">
    <source>
        <dbReference type="ARBA" id="ARBA00023170"/>
    </source>
</evidence>
<name>A0A3B4DQ93_PYGNA</name>
<keyword evidence="12" id="KW-1185">Reference proteome</keyword>
<dbReference type="InterPro" id="IPR036116">
    <property type="entry name" value="FN3_sf"/>
</dbReference>
<organism evidence="11 12">
    <name type="scientific">Pygocentrus nattereri</name>
    <name type="common">Red-bellied piranha</name>
    <dbReference type="NCBI Taxonomy" id="42514"/>
    <lineage>
        <taxon>Eukaryota</taxon>
        <taxon>Metazoa</taxon>
        <taxon>Chordata</taxon>
        <taxon>Craniata</taxon>
        <taxon>Vertebrata</taxon>
        <taxon>Euteleostomi</taxon>
        <taxon>Actinopterygii</taxon>
        <taxon>Neopterygii</taxon>
        <taxon>Teleostei</taxon>
        <taxon>Ostariophysi</taxon>
        <taxon>Characiformes</taxon>
        <taxon>Characoidei</taxon>
        <taxon>Pygocentrus</taxon>
    </lineage>
</organism>
<dbReference type="Ensembl" id="ENSPNAT00000007155.2">
    <property type="protein sequence ID" value="ENSPNAP00000025620.2"/>
    <property type="gene ID" value="ENSPNAG00000010797.2"/>
</dbReference>
<keyword evidence="3 9" id="KW-0732">Signal</keyword>
<dbReference type="STRING" id="42514.ENSPNAP00000025620"/>
<dbReference type="InterPro" id="IPR013783">
    <property type="entry name" value="Ig-like_fold"/>
</dbReference>
<protein>
    <recommendedName>
        <fullName evidence="10">Fibronectin type-III domain-containing protein</fullName>
    </recommendedName>
</protein>
<dbReference type="InterPro" id="IPR015319">
    <property type="entry name" value="IL-4_rcpt-alpha_N"/>
</dbReference>
<dbReference type="OMA" id="PNACECK"/>
<evidence type="ECO:0000256" key="2">
    <source>
        <dbReference type="ARBA" id="ARBA00022692"/>
    </source>
</evidence>
<dbReference type="InterPro" id="IPR003961">
    <property type="entry name" value="FN3_dom"/>
</dbReference>
<dbReference type="AlphaFoldDB" id="A0A3B4DQ93"/>
<dbReference type="SUPFAM" id="SSF49265">
    <property type="entry name" value="Fibronectin type III"/>
    <property type="match status" value="2"/>
</dbReference>
<keyword evidence="6" id="KW-0675">Receptor</keyword>
<feature type="domain" description="Fibronectin type-III" evidence="10">
    <location>
        <begin position="117"/>
        <end position="222"/>
    </location>
</feature>
<accession>A0A3B4DQ93</accession>
<reference evidence="11" key="3">
    <citation type="submission" date="2025-09" db="UniProtKB">
        <authorList>
            <consortium name="Ensembl"/>
        </authorList>
    </citation>
    <scope>IDENTIFICATION</scope>
</reference>
<feature type="chain" id="PRO_5044017032" description="Fibronectin type-III domain-containing protein" evidence="9">
    <location>
        <begin position="20"/>
        <end position="585"/>
    </location>
</feature>
<feature type="signal peptide" evidence="9">
    <location>
        <begin position="1"/>
        <end position="19"/>
    </location>
</feature>
<evidence type="ECO:0000256" key="7">
    <source>
        <dbReference type="ARBA" id="ARBA00023180"/>
    </source>
</evidence>
<keyword evidence="7" id="KW-0325">Glycoprotein</keyword>
<dbReference type="Proteomes" id="UP001501920">
    <property type="component" value="Chromosome 27"/>
</dbReference>
<keyword evidence="5 8" id="KW-0472">Membrane</keyword>
<dbReference type="GO" id="GO:0009897">
    <property type="term" value="C:external side of plasma membrane"/>
    <property type="evidence" value="ECO:0007669"/>
    <property type="project" value="TreeGrafter"/>
</dbReference>
<evidence type="ECO:0000256" key="4">
    <source>
        <dbReference type="ARBA" id="ARBA00022989"/>
    </source>
</evidence>
<dbReference type="PANTHER" id="PTHR23037">
    <property type="entry name" value="CYTOKINE RECEPTOR"/>
    <property type="match status" value="1"/>
</dbReference>
<evidence type="ECO:0000313" key="11">
    <source>
        <dbReference type="Ensembl" id="ENSPNAP00000025620.2"/>
    </source>
</evidence>
<dbReference type="GeneTree" id="ENSGT00530000069547"/>
<dbReference type="OrthoDB" id="8962741at2759"/>
<dbReference type="RefSeq" id="XP_017563020.2">
    <property type="nucleotide sequence ID" value="XM_017707531.2"/>
</dbReference>
<reference evidence="11 12" key="1">
    <citation type="submission" date="2020-10" db="EMBL/GenBank/DDBJ databases">
        <title>Pygocentrus nattereri (red-bellied piranha) genome, fPygNat1, primary haplotype.</title>
        <authorList>
            <person name="Myers G."/>
            <person name="Meyer A."/>
            <person name="Karagic N."/>
            <person name="Pippel M."/>
            <person name="Winkler S."/>
            <person name="Tracey A."/>
            <person name="Wood J."/>
            <person name="Formenti G."/>
            <person name="Howe K."/>
            <person name="Fedrigo O."/>
            <person name="Jarvis E.D."/>
        </authorList>
    </citation>
    <scope>NUCLEOTIDE SEQUENCE [LARGE SCALE GENOMIC DNA]</scope>
</reference>
<proteinExistence type="predicted"/>